<keyword evidence="1" id="KW-0812">Transmembrane</keyword>
<comment type="caution">
    <text evidence="2">The sequence shown here is derived from an EMBL/GenBank/DDBJ whole genome shotgun (WGS) entry which is preliminary data.</text>
</comment>
<name>A0ABN0RIJ9_9LIST</name>
<dbReference type="Pfam" id="PF11667">
    <property type="entry name" value="DUF3267"/>
    <property type="match status" value="1"/>
</dbReference>
<gene>
    <name evidence="2" type="ORF">MFLO_01115</name>
</gene>
<accession>A0ABN0RIJ9</accession>
<proteinExistence type="predicted"/>
<evidence type="ECO:0000313" key="2">
    <source>
        <dbReference type="EMBL" id="EUJ33789.1"/>
    </source>
</evidence>
<reference evidence="2 3" key="1">
    <citation type="journal article" date="2014" name="Int. J. Syst. Evol. Microbiol.">
        <title>Listeria floridensis sp. nov., Listeria aquatica sp. nov., Listeria cornellensis sp. nov., Listeria riparia sp. nov. and Listeria grandensis sp. nov., from agricultural and natural environments.</title>
        <authorList>
            <person name="den Bakker H.C."/>
            <person name="Warchocki S."/>
            <person name="Wright E.M."/>
            <person name="Allred A.F."/>
            <person name="Ahlstrom C."/>
            <person name="Manuel C.S."/>
            <person name="Stasiewicz M.J."/>
            <person name="Burrell A."/>
            <person name="Roof S."/>
            <person name="Strawn L."/>
            <person name="Fortes E.D."/>
            <person name="Nightingale K.K."/>
            <person name="Kephart D."/>
            <person name="Wiedmann M."/>
        </authorList>
    </citation>
    <scope>NUCLEOTIDE SEQUENCE [LARGE SCALE GENOMIC DNA]</scope>
    <source>
        <strain evidence="2 3">FSL S10-1187</strain>
    </source>
</reference>
<keyword evidence="1" id="KW-0472">Membrane</keyword>
<dbReference type="Proteomes" id="UP000019249">
    <property type="component" value="Unassembled WGS sequence"/>
</dbReference>
<evidence type="ECO:0000313" key="3">
    <source>
        <dbReference type="Proteomes" id="UP000019249"/>
    </source>
</evidence>
<evidence type="ECO:0000256" key="1">
    <source>
        <dbReference type="SAM" id="Phobius"/>
    </source>
</evidence>
<feature type="transmembrane region" description="Helical" evidence="1">
    <location>
        <begin position="51"/>
        <end position="72"/>
    </location>
</feature>
<dbReference type="InterPro" id="IPR021683">
    <property type="entry name" value="DUF3267"/>
</dbReference>
<protein>
    <submittedName>
        <fullName evidence="2">Zinc metallopeptidase</fullName>
    </submittedName>
</protein>
<sequence>MLLFLIFIIHEGIHGIFFKVFGGTNSKVRFGFKNGMLYATSPNSRFSKKQFLCISLAPFVVITIVLTVLLVLGILPRMVFVFLAAIHGGGCVGDFYWTYLLSEEPENIEVEDTESGFNIYIKAE</sequence>
<keyword evidence="1" id="KW-1133">Transmembrane helix</keyword>
<organism evidence="2 3">
    <name type="scientific">Listeria floridensis FSL S10-1187</name>
    <dbReference type="NCBI Taxonomy" id="1265817"/>
    <lineage>
        <taxon>Bacteria</taxon>
        <taxon>Bacillati</taxon>
        <taxon>Bacillota</taxon>
        <taxon>Bacilli</taxon>
        <taxon>Bacillales</taxon>
        <taxon>Listeriaceae</taxon>
        <taxon>Listeria</taxon>
    </lineage>
</organism>
<dbReference type="EMBL" id="AODF01000001">
    <property type="protein sequence ID" value="EUJ33789.1"/>
    <property type="molecule type" value="Genomic_DNA"/>
</dbReference>
<feature type="transmembrane region" description="Helical" evidence="1">
    <location>
        <begin position="78"/>
        <end position="97"/>
    </location>
</feature>
<keyword evidence="3" id="KW-1185">Reference proteome</keyword>